<proteinExistence type="predicted"/>
<feature type="compositionally biased region" description="Basic and acidic residues" evidence="1">
    <location>
        <begin position="120"/>
        <end position="137"/>
    </location>
</feature>
<dbReference type="InterPro" id="IPR006597">
    <property type="entry name" value="Sel1-like"/>
</dbReference>
<dbReference type="GO" id="GO:0010972">
    <property type="term" value="P:negative regulation of G2/M transition of mitotic cell cycle"/>
    <property type="evidence" value="ECO:0007669"/>
    <property type="project" value="TreeGrafter"/>
</dbReference>
<organism evidence="2 3">
    <name type="scientific">Lophium mytilinum</name>
    <dbReference type="NCBI Taxonomy" id="390894"/>
    <lineage>
        <taxon>Eukaryota</taxon>
        <taxon>Fungi</taxon>
        <taxon>Dikarya</taxon>
        <taxon>Ascomycota</taxon>
        <taxon>Pezizomycotina</taxon>
        <taxon>Dothideomycetes</taxon>
        <taxon>Pleosporomycetidae</taxon>
        <taxon>Mytilinidiales</taxon>
        <taxon>Mytilinidiaceae</taxon>
        <taxon>Lophium</taxon>
    </lineage>
</organism>
<dbReference type="PANTHER" id="PTHR43628:SF11">
    <property type="entry name" value="PROTEIN DSF2"/>
    <property type="match status" value="1"/>
</dbReference>
<evidence type="ECO:0000313" key="3">
    <source>
        <dbReference type="Proteomes" id="UP000799750"/>
    </source>
</evidence>
<feature type="compositionally biased region" description="Basic residues" evidence="1">
    <location>
        <begin position="732"/>
        <end position="744"/>
    </location>
</feature>
<feature type="region of interest" description="Disordered" evidence="1">
    <location>
        <begin position="441"/>
        <end position="520"/>
    </location>
</feature>
<evidence type="ECO:0008006" key="4">
    <source>
        <dbReference type="Google" id="ProtNLM"/>
    </source>
</evidence>
<feature type="region of interest" description="Disordered" evidence="1">
    <location>
        <begin position="117"/>
        <end position="155"/>
    </location>
</feature>
<protein>
    <recommendedName>
        <fullName evidence="4">HCP-like protein</fullName>
    </recommendedName>
</protein>
<feature type="compositionally biased region" description="Polar residues" evidence="1">
    <location>
        <begin position="13"/>
        <end position="24"/>
    </location>
</feature>
<dbReference type="SUPFAM" id="SSF81901">
    <property type="entry name" value="HCP-like"/>
    <property type="match status" value="1"/>
</dbReference>
<name>A0A6A6R1I7_9PEZI</name>
<dbReference type="OrthoDB" id="2384430at2759"/>
<evidence type="ECO:0000256" key="1">
    <source>
        <dbReference type="SAM" id="MobiDB-lite"/>
    </source>
</evidence>
<feature type="region of interest" description="Disordered" evidence="1">
    <location>
        <begin position="236"/>
        <end position="425"/>
    </location>
</feature>
<dbReference type="GO" id="GO:0032153">
    <property type="term" value="C:cell division site"/>
    <property type="evidence" value="ECO:0007669"/>
    <property type="project" value="TreeGrafter"/>
</dbReference>
<feature type="compositionally biased region" description="Low complexity" evidence="1">
    <location>
        <begin position="446"/>
        <end position="462"/>
    </location>
</feature>
<feature type="compositionally biased region" description="Low complexity" evidence="1">
    <location>
        <begin position="249"/>
        <end position="264"/>
    </location>
</feature>
<feature type="compositionally biased region" description="Polar residues" evidence="1">
    <location>
        <begin position="304"/>
        <end position="323"/>
    </location>
</feature>
<dbReference type="EMBL" id="MU004185">
    <property type="protein sequence ID" value="KAF2498366.1"/>
    <property type="molecule type" value="Genomic_DNA"/>
</dbReference>
<feature type="compositionally biased region" description="Polar residues" evidence="1">
    <location>
        <begin position="287"/>
        <end position="296"/>
    </location>
</feature>
<feature type="compositionally biased region" description="Polar residues" evidence="1">
    <location>
        <begin position="369"/>
        <end position="397"/>
    </location>
</feature>
<dbReference type="Gene3D" id="1.25.40.10">
    <property type="entry name" value="Tetratricopeptide repeat domain"/>
    <property type="match status" value="1"/>
</dbReference>
<feature type="region of interest" description="Disordered" evidence="1">
    <location>
        <begin position="1"/>
        <end position="47"/>
    </location>
</feature>
<feature type="compositionally biased region" description="Basic and acidic residues" evidence="1">
    <location>
        <begin position="717"/>
        <end position="731"/>
    </location>
</feature>
<dbReference type="SMART" id="SM00671">
    <property type="entry name" value="SEL1"/>
    <property type="match status" value="3"/>
</dbReference>
<reference evidence="2" key="1">
    <citation type="journal article" date="2020" name="Stud. Mycol.">
        <title>101 Dothideomycetes genomes: a test case for predicting lifestyles and emergence of pathogens.</title>
        <authorList>
            <person name="Haridas S."/>
            <person name="Albert R."/>
            <person name="Binder M."/>
            <person name="Bloem J."/>
            <person name="Labutti K."/>
            <person name="Salamov A."/>
            <person name="Andreopoulos B."/>
            <person name="Baker S."/>
            <person name="Barry K."/>
            <person name="Bills G."/>
            <person name="Bluhm B."/>
            <person name="Cannon C."/>
            <person name="Castanera R."/>
            <person name="Culley D."/>
            <person name="Daum C."/>
            <person name="Ezra D."/>
            <person name="Gonzalez J."/>
            <person name="Henrissat B."/>
            <person name="Kuo A."/>
            <person name="Liang C."/>
            <person name="Lipzen A."/>
            <person name="Lutzoni F."/>
            <person name="Magnuson J."/>
            <person name="Mondo S."/>
            <person name="Nolan M."/>
            <person name="Ohm R."/>
            <person name="Pangilinan J."/>
            <person name="Park H.-J."/>
            <person name="Ramirez L."/>
            <person name="Alfaro M."/>
            <person name="Sun H."/>
            <person name="Tritt A."/>
            <person name="Yoshinaga Y."/>
            <person name="Zwiers L.-H."/>
            <person name="Turgeon B."/>
            <person name="Goodwin S."/>
            <person name="Spatafora J."/>
            <person name="Crous P."/>
            <person name="Grigoriev I."/>
        </authorList>
    </citation>
    <scope>NUCLEOTIDE SEQUENCE</scope>
    <source>
        <strain evidence="2">CBS 269.34</strain>
    </source>
</reference>
<accession>A0A6A6R1I7</accession>
<dbReference type="Proteomes" id="UP000799750">
    <property type="component" value="Unassembled WGS sequence"/>
</dbReference>
<gene>
    <name evidence="2" type="ORF">BU16DRAFT_456192</name>
</gene>
<dbReference type="InterPro" id="IPR011990">
    <property type="entry name" value="TPR-like_helical_dom_sf"/>
</dbReference>
<dbReference type="Pfam" id="PF08238">
    <property type="entry name" value="Sel1"/>
    <property type="match status" value="3"/>
</dbReference>
<dbReference type="InterPro" id="IPR052945">
    <property type="entry name" value="Mitotic_Regulator"/>
</dbReference>
<keyword evidence="3" id="KW-1185">Reference proteome</keyword>
<evidence type="ECO:0000313" key="2">
    <source>
        <dbReference type="EMBL" id="KAF2498366.1"/>
    </source>
</evidence>
<dbReference type="PANTHER" id="PTHR43628">
    <property type="entry name" value="ACTIVATOR OF C KINASE PROTEIN 1-RELATED"/>
    <property type="match status" value="1"/>
</dbReference>
<feature type="region of interest" description="Disordered" evidence="1">
    <location>
        <begin position="703"/>
        <end position="744"/>
    </location>
</feature>
<dbReference type="AlphaFoldDB" id="A0A6A6R1I7"/>
<sequence length="744" mass="82143">MVNRPDRPYNLDFQPNHNAQSQSDSRSRNPDFVLNDLPSPTSGGVPPALSPLDALALRGRLLAQEFERKNSVGRRISRLPPLTIANEFGNRPDFFRSISGESANSQSLPFQDEPDELEFQEEHTPQSARETRPDNKHKSFYPQIQSDDAPYEKTFPFRNNLSKVDEAEQPVPDSQDYFGIPRTHSPMPAEPRIGPVQEATPVTPGSHLGQNATYPFTSKQPLKQSTLAIDSVAARGYGPNALQPPRSPAPSRSPRVSPSIRSVPGDSSDEVEGMSLGGSYDSLPRRQMSTNSSFSHPYSPGSPFINQSIPRSPSLSSEYSVGGTQLPRPAFNFSRPLSSASRPSFDIRPSFEGPSRQTSDESAMMRPSFDSSRQYANDSPLTNYSNDVVHTPVSMTSEDFRRSSDSQNHPVPAYTYSRFDLPRGREPQRESINAADFLNKQIQWDQPQNGKGPNNPPTSRTRPPSPPSPPHSMDRPRSQPAPPAAVSRTSSAERHGAPSLTSSNSTIRPARPAGSGEVTAEQHLDRGIACHEAGSLKESTYHLRLAAKAGLPTGMLLYALACRHGWGMRKNEAEGVSWLRRAVDIAQLEVAEDEDQTKQGKPSDIMERKTHKAQFAYSIYELAQSYANGWGIQQDKTLALRCYEIAGNWGDPDALTEAGFCYAQGVGCKKDMKKAAKFYRMAEAKGVSMAGNSWIYKDKYMDDASSDARSTRSGRSTKKDTSEKKPRDKSRTRTIFGRKKSFAT</sequence>